<dbReference type="Proteomes" id="UP000184315">
    <property type="component" value="Unassembled WGS sequence"/>
</dbReference>
<proteinExistence type="predicted"/>
<keyword evidence="2" id="KW-1185">Reference proteome</keyword>
<evidence type="ECO:0000313" key="2">
    <source>
        <dbReference type="Proteomes" id="UP000184315"/>
    </source>
</evidence>
<name>A0A1J1LT21_9CYAN</name>
<dbReference type="PROSITE" id="PS51257">
    <property type="entry name" value="PROKAR_LIPOPROTEIN"/>
    <property type="match status" value="1"/>
</dbReference>
<evidence type="ECO:0000313" key="1">
    <source>
        <dbReference type="EMBL" id="CUR35154.1"/>
    </source>
</evidence>
<dbReference type="RefSeq" id="WP_186440457.1">
    <property type="nucleotide sequence ID" value="NZ_LN889813.1"/>
</dbReference>
<protein>
    <submittedName>
        <fullName evidence="1">Uncharacterized protein</fullName>
    </submittedName>
</protein>
<dbReference type="EMBL" id="CZDF01000172">
    <property type="protein sequence ID" value="CUR35154.1"/>
    <property type="molecule type" value="Genomic_DNA"/>
</dbReference>
<reference evidence="2" key="1">
    <citation type="submission" date="2015-10" db="EMBL/GenBank/DDBJ databases">
        <authorList>
            <person name="Regsiter A."/>
            <person name="william w."/>
        </authorList>
    </citation>
    <scope>NUCLEOTIDE SEQUENCE [LARGE SCALE GENOMIC DNA]</scope>
</reference>
<organism evidence="1 2">
    <name type="scientific">Planktothrix tepida PCC 9214</name>
    <dbReference type="NCBI Taxonomy" id="671072"/>
    <lineage>
        <taxon>Bacteria</taxon>
        <taxon>Bacillati</taxon>
        <taxon>Cyanobacteriota</taxon>
        <taxon>Cyanophyceae</taxon>
        <taxon>Oscillatoriophycideae</taxon>
        <taxon>Oscillatoriales</taxon>
        <taxon>Microcoleaceae</taxon>
        <taxon>Planktothrix</taxon>
    </lineage>
</organism>
<sequence length="238" mass="27015">MKTNLKLMSGLTAIFIFAFGCRLYAVDTPRTNSSKKTKISNLFLEGSVLSSTNSSSFIIPKPPHINSVEETAFQARGLAIREKLAAINLDEKDAWWRRIKLGDPHKYLLPIILARLSLQNEPVGKNYDPQHSWDVLLKLDQDKPDLYHFRADWKSQGKLSYKSLAGDRLTLTYQQNGALGNAIINGKQQVLEDWPVLESPYIQEKLYSGLLEVNVPQHPPWRLRGTLMGPTWETGKQK</sequence>
<dbReference type="STRING" id="671072.PL9214650593"/>
<gene>
    <name evidence="1" type="ORF">PL9214650593</name>
</gene>
<accession>A0A1J1LT21</accession>
<dbReference type="AlphaFoldDB" id="A0A1J1LT21"/>